<proteinExistence type="predicted"/>
<dbReference type="InterPro" id="IPR001995">
    <property type="entry name" value="Peptidase_A2_cat"/>
</dbReference>
<evidence type="ECO:0000313" key="3">
    <source>
        <dbReference type="EMBL" id="MBW0463653.1"/>
    </source>
</evidence>
<feature type="domain" description="Peptidase A2" evidence="2">
    <location>
        <begin position="255"/>
        <end position="273"/>
    </location>
</feature>
<feature type="region of interest" description="Disordered" evidence="1">
    <location>
        <begin position="32"/>
        <end position="98"/>
    </location>
</feature>
<dbReference type="PROSITE" id="PS50175">
    <property type="entry name" value="ASP_PROT_RETROV"/>
    <property type="match status" value="1"/>
</dbReference>
<dbReference type="Proteomes" id="UP000765509">
    <property type="component" value="Unassembled WGS sequence"/>
</dbReference>
<accession>A0A9Q3BEC2</accession>
<evidence type="ECO:0000313" key="4">
    <source>
        <dbReference type="Proteomes" id="UP000765509"/>
    </source>
</evidence>
<evidence type="ECO:0000256" key="1">
    <source>
        <dbReference type="SAM" id="MobiDB-lite"/>
    </source>
</evidence>
<feature type="compositionally biased region" description="Basic and acidic residues" evidence="1">
    <location>
        <begin position="32"/>
        <end position="48"/>
    </location>
</feature>
<dbReference type="GO" id="GO:0006508">
    <property type="term" value="P:proteolysis"/>
    <property type="evidence" value="ECO:0007669"/>
    <property type="project" value="InterPro"/>
</dbReference>
<name>A0A9Q3BEC2_9BASI</name>
<dbReference type="EMBL" id="AVOT02000603">
    <property type="protein sequence ID" value="MBW0463653.1"/>
    <property type="molecule type" value="Genomic_DNA"/>
</dbReference>
<gene>
    <name evidence="3" type="ORF">O181_003368</name>
</gene>
<evidence type="ECO:0000259" key="2">
    <source>
        <dbReference type="PROSITE" id="PS50175"/>
    </source>
</evidence>
<keyword evidence="4" id="KW-1185">Reference proteome</keyword>
<dbReference type="GO" id="GO:0004190">
    <property type="term" value="F:aspartic-type endopeptidase activity"/>
    <property type="evidence" value="ECO:0007669"/>
    <property type="project" value="InterPro"/>
</dbReference>
<sequence>MAGNESAKNIFRAFAKEKEEINKKFVEKSTVKPKMEEEVKPTENKSEDEFTPIGHVEDWSNQKPPTISSANDPFESQIGLRQTKQRMKRKVQNQETKKKEAIPRTYIEYKKEEERVIIPTKFQNSNIHKPDQPEEEIENICNKNEDEEMPKEKKFRKTQNKQAETKLEIDKIIKKIMQQNMNLTIEHNLRMSPNFVHKFQELSKKDKEKTKSLSSMDLQEILLKLGFKEIPKPKIHYACPLRFMEIFNGKGEYPIQALVDTGAEIKIIMPEEI</sequence>
<comment type="caution">
    <text evidence="3">The sequence shown here is derived from an EMBL/GenBank/DDBJ whole genome shotgun (WGS) entry which is preliminary data.</text>
</comment>
<reference evidence="3" key="1">
    <citation type="submission" date="2021-03" db="EMBL/GenBank/DDBJ databases">
        <title>Draft genome sequence of rust myrtle Austropuccinia psidii MF-1, a brazilian biotype.</title>
        <authorList>
            <person name="Quecine M.C."/>
            <person name="Pachon D.M.R."/>
            <person name="Bonatelli M.L."/>
            <person name="Correr F.H."/>
            <person name="Franceschini L.M."/>
            <person name="Leite T.F."/>
            <person name="Margarido G.R.A."/>
            <person name="Almeida C.A."/>
            <person name="Ferrarezi J.A."/>
            <person name="Labate C.A."/>
        </authorList>
    </citation>
    <scope>NUCLEOTIDE SEQUENCE</scope>
    <source>
        <strain evidence="3">MF-1</strain>
    </source>
</reference>
<dbReference type="AlphaFoldDB" id="A0A9Q3BEC2"/>
<feature type="compositionally biased region" description="Polar residues" evidence="1">
    <location>
        <begin position="61"/>
        <end position="71"/>
    </location>
</feature>
<organism evidence="3 4">
    <name type="scientific">Austropuccinia psidii MF-1</name>
    <dbReference type="NCBI Taxonomy" id="1389203"/>
    <lineage>
        <taxon>Eukaryota</taxon>
        <taxon>Fungi</taxon>
        <taxon>Dikarya</taxon>
        <taxon>Basidiomycota</taxon>
        <taxon>Pucciniomycotina</taxon>
        <taxon>Pucciniomycetes</taxon>
        <taxon>Pucciniales</taxon>
        <taxon>Sphaerophragmiaceae</taxon>
        <taxon>Austropuccinia</taxon>
    </lineage>
</organism>
<protein>
    <recommendedName>
        <fullName evidence="2">Peptidase A2 domain-containing protein</fullName>
    </recommendedName>
</protein>